<reference evidence="2" key="1">
    <citation type="journal article" date="2020" name="Nature">
        <title>Giant virus diversity and host interactions through global metagenomics.</title>
        <authorList>
            <person name="Schulz F."/>
            <person name="Roux S."/>
            <person name="Paez-Espino D."/>
            <person name="Jungbluth S."/>
            <person name="Walsh D.A."/>
            <person name="Denef V.J."/>
            <person name="McMahon K.D."/>
            <person name="Konstantinidis K.T."/>
            <person name="Eloe-Fadrosh E.A."/>
            <person name="Kyrpides N.C."/>
            <person name="Woyke T."/>
        </authorList>
    </citation>
    <scope>NUCLEOTIDE SEQUENCE</scope>
    <source>
        <strain evidence="2">GVMAG-M-3300023179-97</strain>
    </source>
</reference>
<proteinExistence type="predicted"/>
<organism evidence="2">
    <name type="scientific">viral metagenome</name>
    <dbReference type="NCBI Taxonomy" id="1070528"/>
    <lineage>
        <taxon>unclassified sequences</taxon>
        <taxon>metagenomes</taxon>
        <taxon>organismal metagenomes</taxon>
    </lineage>
</organism>
<sequence length="285" mass="33860">MPKNPLKWQQLAIINRNPRDLCIEFDEPTHRYTINGVYQGWISCTGFLHVFFPHFEPDKTITKMMASPKWTTSKYYGMTSDQIKQQWSSSGKEASEAGTAMHLAIEMYHNGAEDLIEPAVKETLEWKYFMNYWNDFKDKLEPFRTEWEVYSEEHKLAGSIDMIYKKKDGTYAVYDWKRSKEIKTSNDFENGYAPLEHLPNCNYWHYTLQLNVYKWFLETFYGLKISELCILIFHPDNKNYRRYRLNILEDEVKDMLVCRLRALKENSKSSVILPLLTSAPMFVED</sequence>
<accession>A0A6C0HEM6</accession>
<evidence type="ECO:0000313" key="2">
    <source>
        <dbReference type="EMBL" id="QHT79058.1"/>
    </source>
</evidence>
<dbReference type="SUPFAM" id="SSF52980">
    <property type="entry name" value="Restriction endonuclease-like"/>
    <property type="match status" value="1"/>
</dbReference>
<name>A0A6C0HEM6_9ZZZZ</name>
<feature type="domain" description="PD-(D/E)XK endonuclease-like" evidence="1">
    <location>
        <begin position="93"/>
        <end position="220"/>
    </location>
</feature>
<dbReference type="InterPro" id="IPR011335">
    <property type="entry name" value="Restrct_endonuc-II-like"/>
</dbReference>
<evidence type="ECO:0000259" key="1">
    <source>
        <dbReference type="Pfam" id="PF12705"/>
    </source>
</evidence>
<dbReference type="InterPro" id="IPR038726">
    <property type="entry name" value="PDDEXK_AddAB-type"/>
</dbReference>
<dbReference type="AlphaFoldDB" id="A0A6C0HEM6"/>
<dbReference type="InterPro" id="IPR011604">
    <property type="entry name" value="PDDEXK-like_dom_sf"/>
</dbReference>
<dbReference type="Pfam" id="PF12705">
    <property type="entry name" value="PDDEXK_1"/>
    <property type="match status" value="1"/>
</dbReference>
<dbReference type="EMBL" id="MN739944">
    <property type="protein sequence ID" value="QHT79058.1"/>
    <property type="molecule type" value="Genomic_DNA"/>
</dbReference>
<protein>
    <recommendedName>
        <fullName evidence="1">PD-(D/E)XK endonuclease-like domain-containing protein</fullName>
    </recommendedName>
</protein>
<dbReference type="Gene3D" id="3.90.320.10">
    <property type="match status" value="1"/>
</dbReference>